<evidence type="ECO:0000313" key="2">
    <source>
        <dbReference type="Proteomes" id="UP000236291"/>
    </source>
</evidence>
<accession>A0A2K3KS92</accession>
<protein>
    <submittedName>
        <fullName evidence="1">Uncharacterized protein</fullName>
    </submittedName>
</protein>
<dbReference type="EMBL" id="ASHM01242513">
    <property type="protein sequence ID" value="PNX69156.1"/>
    <property type="molecule type" value="Genomic_DNA"/>
</dbReference>
<sequence>MESGGGHCSSAS</sequence>
<reference evidence="1 2" key="2">
    <citation type="journal article" date="2017" name="Front. Plant Sci.">
        <title>Gene Classification and Mining of Molecular Markers Useful in Red Clover (Trifolium pratense) Breeding.</title>
        <authorList>
            <person name="Istvanek J."/>
            <person name="Dluhosova J."/>
            <person name="Dluhos P."/>
            <person name="Patkova L."/>
            <person name="Nedelnik J."/>
            <person name="Repkova J."/>
        </authorList>
    </citation>
    <scope>NUCLEOTIDE SEQUENCE [LARGE SCALE GENOMIC DNA]</scope>
    <source>
        <strain evidence="2">cv. Tatra</strain>
        <tissue evidence="1">Young leaves</tissue>
    </source>
</reference>
<organism evidence="1 2">
    <name type="scientific">Trifolium pratense</name>
    <name type="common">Red clover</name>
    <dbReference type="NCBI Taxonomy" id="57577"/>
    <lineage>
        <taxon>Eukaryota</taxon>
        <taxon>Viridiplantae</taxon>
        <taxon>Streptophyta</taxon>
        <taxon>Embryophyta</taxon>
        <taxon>Tracheophyta</taxon>
        <taxon>Spermatophyta</taxon>
        <taxon>Magnoliopsida</taxon>
        <taxon>eudicotyledons</taxon>
        <taxon>Gunneridae</taxon>
        <taxon>Pentapetalae</taxon>
        <taxon>rosids</taxon>
        <taxon>fabids</taxon>
        <taxon>Fabales</taxon>
        <taxon>Fabaceae</taxon>
        <taxon>Papilionoideae</taxon>
        <taxon>50 kb inversion clade</taxon>
        <taxon>NPAAA clade</taxon>
        <taxon>Hologalegina</taxon>
        <taxon>IRL clade</taxon>
        <taxon>Trifolieae</taxon>
        <taxon>Trifolium</taxon>
    </lineage>
</organism>
<comment type="caution">
    <text evidence="1">The sequence shown here is derived from an EMBL/GenBank/DDBJ whole genome shotgun (WGS) entry which is preliminary data.</text>
</comment>
<name>A0A2K3KS92_TRIPR</name>
<evidence type="ECO:0000313" key="1">
    <source>
        <dbReference type="EMBL" id="PNX69156.1"/>
    </source>
</evidence>
<feature type="non-terminal residue" evidence="1">
    <location>
        <position position="12"/>
    </location>
</feature>
<reference evidence="1 2" key="1">
    <citation type="journal article" date="2014" name="Am. J. Bot.">
        <title>Genome assembly and annotation for red clover (Trifolium pratense; Fabaceae).</title>
        <authorList>
            <person name="Istvanek J."/>
            <person name="Jaros M."/>
            <person name="Krenek A."/>
            <person name="Repkova J."/>
        </authorList>
    </citation>
    <scope>NUCLEOTIDE SEQUENCE [LARGE SCALE GENOMIC DNA]</scope>
    <source>
        <strain evidence="2">cv. Tatra</strain>
        <tissue evidence="1">Young leaves</tissue>
    </source>
</reference>
<proteinExistence type="predicted"/>
<dbReference type="Proteomes" id="UP000236291">
    <property type="component" value="Unassembled WGS sequence"/>
</dbReference>
<gene>
    <name evidence="1" type="ORF">L195_g064307</name>
</gene>